<dbReference type="Pfam" id="PF00534">
    <property type="entry name" value="Glycos_transf_1"/>
    <property type="match status" value="1"/>
</dbReference>
<feature type="domain" description="Glycosyl transferase family 1" evidence="2">
    <location>
        <begin position="249"/>
        <end position="412"/>
    </location>
</feature>
<comment type="caution">
    <text evidence="4">The sequence shown here is derived from an EMBL/GenBank/DDBJ whole genome shotgun (WGS) entry which is preliminary data.</text>
</comment>
<dbReference type="AlphaFoldDB" id="A0A2H0LRX4"/>
<proteinExistence type="predicted"/>
<sequence>MAKHHQAPEMSPDSSQIRQTASSRRSGKARVSHGRAKWLRRDLCGGERSTRGAQGPKMNIIMMTNTYFPIVGGLEQSIYSFSEQLRGLGHEVLIVTPAFEGMPTEEPGVIRIPAIQKFGGTIFSLNFPISGLLKRYMKTFSPDIVHSHCPFFMGDFALRLSRQHALPLVFTYHTMFEQYVHYWPVQNEGVKRFMVKLAAGYGNLADQLIVPSESVREILLNRGVKTPMAVIPTGVDLARFSKGDGGAFRKLNQIPPEAKVIGHAGRLSSEKNLEFLVNCLVAFLKKDPEAHALIVGLGPSEAMIKNAFEKAGLSARLHLTGVLHYQHLVDAYFAMDVFVFASLSETQGIVLVEAMAAGLPVVALDAPGVREVVEDHRNGRLLKEMDQQSFVEALGWVLSQTPVALEAIKQAARMTAQQFPIHSATDQTLKIYEKVRSRRSVALGKRNSSQYLFLWRMKGEWDLYRNYIQSFTTSVFKGNFQETEPAKIKDTTPFRPTPSKK</sequence>
<dbReference type="PANTHER" id="PTHR45947">
    <property type="entry name" value="SULFOQUINOVOSYL TRANSFERASE SQD2"/>
    <property type="match status" value="1"/>
</dbReference>
<evidence type="ECO:0000256" key="1">
    <source>
        <dbReference type="SAM" id="MobiDB-lite"/>
    </source>
</evidence>
<feature type="region of interest" description="Disordered" evidence="1">
    <location>
        <begin position="1"/>
        <end position="35"/>
    </location>
</feature>
<evidence type="ECO:0000259" key="3">
    <source>
        <dbReference type="Pfam" id="PF13439"/>
    </source>
</evidence>
<feature type="compositionally biased region" description="Basic residues" evidence="1">
    <location>
        <begin position="25"/>
        <end position="35"/>
    </location>
</feature>
<accession>A0A2H0LRX4</accession>
<evidence type="ECO:0000259" key="2">
    <source>
        <dbReference type="Pfam" id="PF00534"/>
    </source>
</evidence>
<evidence type="ECO:0000313" key="4">
    <source>
        <dbReference type="EMBL" id="PIQ87116.1"/>
    </source>
</evidence>
<feature type="compositionally biased region" description="Polar residues" evidence="1">
    <location>
        <begin position="12"/>
        <end position="24"/>
    </location>
</feature>
<dbReference type="Proteomes" id="UP000230859">
    <property type="component" value="Unassembled WGS sequence"/>
</dbReference>
<keyword evidence="4" id="KW-0808">Transferase</keyword>
<organism evidence="4 5">
    <name type="scientific">Candidatus Abzuiibacterium crystallinum</name>
    <dbReference type="NCBI Taxonomy" id="1974748"/>
    <lineage>
        <taxon>Bacteria</taxon>
        <taxon>Pseudomonadati</taxon>
        <taxon>Candidatus Omnitrophota</taxon>
        <taxon>Candidatus Abzuiibacterium</taxon>
    </lineage>
</organism>
<dbReference type="PANTHER" id="PTHR45947:SF3">
    <property type="entry name" value="SULFOQUINOVOSYL TRANSFERASE SQD2"/>
    <property type="match status" value="1"/>
</dbReference>
<protein>
    <submittedName>
        <fullName evidence="4">Glycosyl transferase family 1</fullName>
    </submittedName>
</protein>
<gene>
    <name evidence="4" type="ORF">COV74_02195</name>
</gene>
<dbReference type="InterPro" id="IPR028098">
    <property type="entry name" value="Glyco_trans_4-like_N"/>
</dbReference>
<dbReference type="SUPFAM" id="SSF53756">
    <property type="entry name" value="UDP-Glycosyltransferase/glycogen phosphorylase"/>
    <property type="match status" value="1"/>
</dbReference>
<dbReference type="EMBL" id="PCVY01000020">
    <property type="protein sequence ID" value="PIQ87116.1"/>
    <property type="molecule type" value="Genomic_DNA"/>
</dbReference>
<evidence type="ECO:0000313" key="5">
    <source>
        <dbReference type="Proteomes" id="UP000230859"/>
    </source>
</evidence>
<dbReference type="Gene3D" id="3.40.50.2000">
    <property type="entry name" value="Glycogen Phosphorylase B"/>
    <property type="match status" value="2"/>
</dbReference>
<dbReference type="InterPro" id="IPR001296">
    <property type="entry name" value="Glyco_trans_1"/>
</dbReference>
<feature type="domain" description="Glycosyltransferase subfamily 4-like N-terminal" evidence="3">
    <location>
        <begin position="71"/>
        <end position="239"/>
    </location>
</feature>
<dbReference type="Pfam" id="PF13439">
    <property type="entry name" value="Glyco_transf_4"/>
    <property type="match status" value="1"/>
</dbReference>
<dbReference type="GO" id="GO:0016757">
    <property type="term" value="F:glycosyltransferase activity"/>
    <property type="evidence" value="ECO:0007669"/>
    <property type="project" value="InterPro"/>
</dbReference>
<reference evidence="4 5" key="1">
    <citation type="submission" date="2017-09" db="EMBL/GenBank/DDBJ databases">
        <title>Depth-based differentiation of microbial function through sediment-hosted aquifers and enrichment of novel symbionts in the deep terrestrial subsurface.</title>
        <authorList>
            <person name="Probst A.J."/>
            <person name="Ladd B."/>
            <person name="Jarett J.K."/>
            <person name="Geller-Mcgrath D.E."/>
            <person name="Sieber C.M."/>
            <person name="Emerson J.B."/>
            <person name="Anantharaman K."/>
            <person name="Thomas B.C."/>
            <person name="Malmstrom R."/>
            <person name="Stieglmeier M."/>
            <person name="Klingl A."/>
            <person name="Woyke T."/>
            <person name="Ryan C.M."/>
            <person name="Banfield J.F."/>
        </authorList>
    </citation>
    <scope>NUCLEOTIDE SEQUENCE [LARGE SCALE GENOMIC DNA]</scope>
    <source>
        <strain evidence="4">CG11_big_fil_rev_8_21_14_0_20_45_26</strain>
    </source>
</reference>
<dbReference type="InterPro" id="IPR050194">
    <property type="entry name" value="Glycosyltransferase_grp1"/>
</dbReference>
<name>A0A2H0LRX4_9BACT</name>